<reference evidence="2 3" key="1">
    <citation type="journal article" date="2014" name="Agronomy (Basel)">
        <title>A Draft Genome Sequence for Ensete ventricosum, the Drought-Tolerant Tree Against Hunger.</title>
        <authorList>
            <person name="Harrison J."/>
            <person name="Moore K.A."/>
            <person name="Paszkiewicz K."/>
            <person name="Jones T."/>
            <person name="Grant M."/>
            <person name="Ambacheew D."/>
            <person name="Muzemil S."/>
            <person name="Studholme D.J."/>
        </authorList>
    </citation>
    <scope>NUCLEOTIDE SEQUENCE [LARGE SCALE GENOMIC DNA]</scope>
</reference>
<proteinExistence type="predicted"/>
<feature type="non-terminal residue" evidence="2">
    <location>
        <position position="1"/>
    </location>
</feature>
<feature type="compositionally biased region" description="Basic and acidic residues" evidence="1">
    <location>
        <begin position="35"/>
        <end position="45"/>
    </location>
</feature>
<evidence type="ECO:0000256" key="1">
    <source>
        <dbReference type="SAM" id="MobiDB-lite"/>
    </source>
</evidence>
<protein>
    <submittedName>
        <fullName evidence="2">Uncharacterized protein</fullName>
    </submittedName>
</protein>
<accession>A0A426WYE3</accession>
<gene>
    <name evidence="2" type="ORF">B296_00038782</name>
</gene>
<dbReference type="EMBL" id="AMZH03032849">
    <property type="protein sequence ID" value="RRT32271.1"/>
    <property type="molecule type" value="Genomic_DNA"/>
</dbReference>
<name>A0A426WYE3_ENSVE</name>
<dbReference type="AlphaFoldDB" id="A0A426WYE3"/>
<sequence length="78" mass="8473">ERLAMAWLPTSGWPTMAKAPCKEAANYSQGQPARGDARPRPDRRSSSLRVSGYSSALARGGSRPRPGRRGCYQCPARP</sequence>
<feature type="compositionally biased region" description="Low complexity" evidence="1">
    <location>
        <begin position="47"/>
        <end position="64"/>
    </location>
</feature>
<organism evidence="2 3">
    <name type="scientific">Ensete ventricosum</name>
    <name type="common">Abyssinian banana</name>
    <name type="synonym">Musa ensete</name>
    <dbReference type="NCBI Taxonomy" id="4639"/>
    <lineage>
        <taxon>Eukaryota</taxon>
        <taxon>Viridiplantae</taxon>
        <taxon>Streptophyta</taxon>
        <taxon>Embryophyta</taxon>
        <taxon>Tracheophyta</taxon>
        <taxon>Spermatophyta</taxon>
        <taxon>Magnoliopsida</taxon>
        <taxon>Liliopsida</taxon>
        <taxon>Zingiberales</taxon>
        <taxon>Musaceae</taxon>
        <taxon>Ensete</taxon>
    </lineage>
</organism>
<dbReference type="Proteomes" id="UP000287651">
    <property type="component" value="Unassembled WGS sequence"/>
</dbReference>
<comment type="caution">
    <text evidence="2">The sequence shown here is derived from an EMBL/GenBank/DDBJ whole genome shotgun (WGS) entry which is preliminary data.</text>
</comment>
<evidence type="ECO:0000313" key="3">
    <source>
        <dbReference type="Proteomes" id="UP000287651"/>
    </source>
</evidence>
<feature type="region of interest" description="Disordered" evidence="1">
    <location>
        <begin position="22"/>
        <end position="78"/>
    </location>
</feature>
<evidence type="ECO:0000313" key="2">
    <source>
        <dbReference type="EMBL" id="RRT32271.1"/>
    </source>
</evidence>